<dbReference type="SUPFAM" id="SSF55874">
    <property type="entry name" value="ATPase domain of HSP90 chaperone/DNA topoisomerase II/histidine kinase"/>
    <property type="match status" value="1"/>
</dbReference>
<dbReference type="SUPFAM" id="SSF47384">
    <property type="entry name" value="Homodimeric domain of signal transducing histidine kinase"/>
    <property type="match status" value="1"/>
</dbReference>
<sequence>MKKNAKNSIILTFLFVLSWQFVFAQMQTEPAIDSAMRNLVNDALIKNELEVAKMRMNYELLKQQDEIALLQKDNQLMKATTQKQILIIIVAVSLVIFLMVLSFILYFSNAKAHKLNTLLDKQRKELKDKNEEIQQQKEEIEAINSNLELSITQHTKQLQITVESLSQRNKDLEQFSYIVSHNLRAPIAHLIGLANIFNKEAPEDPMNQEILTHVQKAAYNLDVIVRDLTHILSIRNNLSLQKERINLPELTQEVLESLKEEIIQATPQINLNFNQVSYIYSVKSHIENILLQLISNTLKYRKKRVALQMEISAIVSENNQFCLTVKDNGLGIDLTKVDTYKIFGLYQRMHTHVDGKGLGLYLVKTQVEALGGKVEVESEENVGSTFKVILPLS</sequence>
<proteinExistence type="predicted"/>
<evidence type="ECO:0000256" key="1">
    <source>
        <dbReference type="ARBA" id="ARBA00000085"/>
    </source>
</evidence>
<dbReference type="InterPro" id="IPR005467">
    <property type="entry name" value="His_kinase_dom"/>
</dbReference>
<dbReference type="InterPro" id="IPR036097">
    <property type="entry name" value="HisK_dim/P_sf"/>
</dbReference>
<evidence type="ECO:0000259" key="9">
    <source>
        <dbReference type="PROSITE" id="PS50109"/>
    </source>
</evidence>
<evidence type="ECO:0000256" key="6">
    <source>
        <dbReference type="SAM" id="Coils"/>
    </source>
</evidence>
<keyword evidence="8" id="KW-0732">Signal</keyword>
<keyword evidence="11" id="KW-1185">Reference proteome</keyword>
<evidence type="ECO:0000313" key="10">
    <source>
        <dbReference type="EMBL" id="SFE92074.1"/>
    </source>
</evidence>
<dbReference type="GO" id="GO:0000156">
    <property type="term" value="F:phosphorelay response regulator activity"/>
    <property type="evidence" value="ECO:0007669"/>
    <property type="project" value="TreeGrafter"/>
</dbReference>
<dbReference type="Proteomes" id="UP000199513">
    <property type="component" value="Unassembled WGS sequence"/>
</dbReference>
<evidence type="ECO:0000256" key="7">
    <source>
        <dbReference type="SAM" id="Phobius"/>
    </source>
</evidence>
<dbReference type="Gene3D" id="1.10.287.130">
    <property type="match status" value="1"/>
</dbReference>
<dbReference type="CDD" id="cd00082">
    <property type="entry name" value="HisKA"/>
    <property type="match status" value="1"/>
</dbReference>
<dbReference type="GO" id="GO:0000155">
    <property type="term" value="F:phosphorelay sensor kinase activity"/>
    <property type="evidence" value="ECO:0007669"/>
    <property type="project" value="InterPro"/>
</dbReference>
<dbReference type="OrthoDB" id="9766459at2"/>
<dbReference type="PRINTS" id="PR00344">
    <property type="entry name" value="BCTRLSENSOR"/>
</dbReference>
<dbReference type="InterPro" id="IPR003594">
    <property type="entry name" value="HATPase_dom"/>
</dbReference>
<dbReference type="InterPro" id="IPR003661">
    <property type="entry name" value="HisK_dim/P_dom"/>
</dbReference>
<accession>A0A1I2EGA5</accession>
<keyword evidence="6" id="KW-0175">Coiled coil</keyword>
<organism evidence="10 11">
    <name type="scientific">Thermoflexibacter ruber</name>
    <dbReference type="NCBI Taxonomy" id="1003"/>
    <lineage>
        <taxon>Bacteria</taxon>
        <taxon>Pseudomonadati</taxon>
        <taxon>Bacteroidota</taxon>
        <taxon>Cytophagia</taxon>
        <taxon>Cytophagales</taxon>
        <taxon>Thermoflexibacteraceae</taxon>
        <taxon>Thermoflexibacter</taxon>
    </lineage>
</organism>
<name>A0A1I2EGA5_9BACT</name>
<protein>
    <recommendedName>
        <fullName evidence="2">histidine kinase</fullName>
        <ecNumber evidence="2">2.7.13.3</ecNumber>
    </recommendedName>
</protein>
<evidence type="ECO:0000256" key="5">
    <source>
        <dbReference type="ARBA" id="ARBA00022777"/>
    </source>
</evidence>
<feature type="transmembrane region" description="Helical" evidence="7">
    <location>
        <begin position="85"/>
        <end position="107"/>
    </location>
</feature>
<feature type="coiled-coil region" evidence="6">
    <location>
        <begin position="112"/>
        <end position="153"/>
    </location>
</feature>
<dbReference type="InterPro" id="IPR050351">
    <property type="entry name" value="BphY/WalK/GraS-like"/>
</dbReference>
<dbReference type="PANTHER" id="PTHR42878">
    <property type="entry name" value="TWO-COMPONENT HISTIDINE KINASE"/>
    <property type="match status" value="1"/>
</dbReference>
<dbReference type="PROSITE" id="PS50109">
    <property type="entry name" value="HIS_KIN"/>
    <property type="match status" value="1"/>
</dbReference>
<keyword evidence="4" id="KW-0808">Transferase</keyword>
<dbReference type="Pfam" id="PF02518">
    <property type="entry name" value="HATPase_c"/>
    <property type="match status" value="1"/>
</dbReference>
<dbReference type="Gene3D" id="3.30.565.10">
    <property type="entry name" value="Histidine kinase-like ATPase, C-terminal domain"/>
    <property type="match status" value="1"/>
</dbReference>
<feature type="domain" description="Histidine kinase" evidence="9">
    <location>
        <begin position="178"/>
        <end position="393"/>
    </location>
</feature>
<dbReference type="RefSeq" id="WP_091542391.1">
    <property type="nucleotide sequence ID" value="NZ_FONY01000010.1"/>
</dbReference>
<dbReference type="EC" id="2.7.13.3" evidence="2"/>
<keyword evidence="7" id="KW-1133">Transmembrane helix</keyword>
<evidence type="ECO:0000256" key="3">
    <source>
        <dbReference type="ARBA" id="ARBA00022553"/>
    </source>
</evidence>
<dbReference type="AlphaFoldDB" id="A0A1I2EGA5"/>
<keyword evidence="7" id="KW-0472">Membrane</keyword>
<dbReference type="GO" id="GO:0030295">
    <property type="term" value="F:protein kinase activator activity"/>
    <property type="evidence" value="ECO:0007669"/>
    <property type="project" value="TreeGrafter"/>
</dbReference>
<dbReference type="PANTHER" id="PTHR42878:SF15">
    <property type="entry name" value="BACTERIOPHYTOCHROME"/>
    <property type="match status" value="1"/>
</dbReference>
<comment type="catalytic activity">
    <reaction evidence="1">
        <text>ATP + protein L-histidine = ADP + protein N-phospho-L-histidine.</text>
        <dbReference type="EC" id="2.7.13.3"/>
    </reaction>
</comment>
<keyword evidence="7" id="KW-0812">Transmembrane</keyword>
<keyword evidence="5 10" id="KW-0418">Kinase</keyword>
<feature type="chain" id="PRO_5011520987" description="histidine kinase" evidence="8">
    <location>
        <begin position="25"/>
        <end position="393"/>
    </location>
</feature>
<gene>
    <name evidence="10" type="ORF">SAMN04488541_101015</name>
</gene>
<reference evidence="10 11" key="1">
    <citation type="submission" date="2016-10" db="EMBL/GenBank/DDBJ databases">
        <authorList>
            <person name="de Groot N.N."/>
        </authorList>
    </citation>
    <scope>NUCLEOTIDE SEQUENCE [LARGE SCALE GENOMIC DNA]</scope>
    <source>
        <strain>GEY</strain>
        <strain evidence="11">DSM 9560</strain>
    </source>
</reference>
<dbReference type="GO" id="GO:0007234">
    <property type="term" value="P:osmosensory signaling via phosphorelay pathway"/>
    <property type="evidence" value="ECO:0007669"/>
    <property type="project" value="TreeGrafter"/>
</dbReference>
<evidence type="ECO:0000313" key="11">
    <source>
        <dbReference type="Proteomes" id="UP000199513"/>
    </source>
</evidence>
<keyword evidence="3" id="KW-0597">Phosphoprotein</keyword>
<evidence type="ECO:0000256" key="2">
    <source>
        <dbReference type="ARBA" id="ARBA00012438"/>
    </source>
</evidence>
<dbReference type="STRING" id="1003.SAMN04488541_101015"/>
<dbReference type="InterPro" id="IPR036890">
    <property type="entry name" value="HATPase_C_sf"/>
</dbReference>
<dbReference type="InterPro" id="IPR004358">
    <property type="entry name" value="Sig_transdc_His_kin-like_C"/>
</dbReference>
<dbReference type="SMART" id="SM00387">
    <property type="entry name" value="HATPase_c"/>
    <property type="match status" value="1"/>
</dbReference>
<evidence type="ECO:0000256" key="8">
    <source>
        <dbReference type="SAM" id="SignalP"/>
    </source>
</evidence>
<evidence type="ECO:0000256" key="4">
    <source>
        <dbReference type="ARBA" id="ARBA00022679"/>
    </source>
</evidence>
<feature type="signal peptide" evidence="8">
    <location>
        <begin position="1"/>
        <end position="24"/>
    </location>
</feature>
<dbReference type="EMBL" id="FONY01000010">
    <property type="protein sequence ID" value="SFE92074.1"/>
    <property type="molecule type" value="Genomic_DNA"/>
</dbReference>